<dbReference type="GO" id="GO:0016829">
    <property type="term" value="F:lyase activity"/>
    <property type="evidence" value="ECO:0007669"/>
    <property type="project" value="InterPro"/>
</dbReference>
<dbReference type="RefSeq" id="WP_179241314.1">
    <property type="nucleotide sequence ID" value="NZ_CP058595.1"/>
</dbReference>
<dbReference type="InterPro" id="IPR038672">
    <property type="entry name" value="CpcT/CpeT_sf"/>
</dbReference>
<dbReference type="KEGG" id="cagg:HYG79_06545"/>
<sequence length="364" mass="41903">MKPIKKITLTFFLMGFLVCQSQEKQKKANASSPTMGQSSNVKTKRLATTVEPNRKFSYPERELDYLMHIWEGEYDNVEQLDFDKIQLKEGQKAPHERVHASVRQFQNSNFGVGAVYVEEYRNDDPSNITRKCVYQLFPDDTEKAIRVKVFHFEDKTAVLAAGHSFDRISSLTPESEALVEGCEMILRRNGNGFLAKTVDKSCNKSTDGQQTTDYQFGITEDTFEFQEVKYDFGQRSADDEQVSAYQLEKARCFTCMLDFPNDTNGRPTVTKYYIDMYDQGGSFEFEYPDGRQMHFGMRNTWSFGMHRETFVIYIVDKATQKTLIYSWGNPGADRIGFNPGWVRVQCDLKTPGNLKLQQELRPGS</sequence>
<keyword evidence="2" id="KW-1185">Reference proteome</keyword>
<dbReference type="AlphaFoldDB" id="A0A7H9ANP9"/>
<gene>
    <name evidence="1" type="ORF">HYG79_06545</name>
</gene>
<dbReference type="EMBL" id="CP058595">
    <property type="protein sequence ID" value="QLG45024.1"/>
    <property type="molecule type" value="Genomic_DNA"/>
</dbReference>
<name>A0A7H9ANP9_9FLAO</name>
<accession>A0A7H9ANP9</accession>
<reference evidence="1 2" key="1">
    <citation type="journal article" date="2006" name="Int. J. Syst. Evol. Microbiol.">
        <title>Costertonia aggregata gen. nov., sp. nov., a mesophilic marine bacterium of the family Flavobacteriaceae, isolated from a mature biofilm.</title>
        <authorList>
            <person name="Kwon K.K."/>
            <person name="Lee Y.K."/>
            <person name="Lee H.K."/>
        </authorList>
    </citation>
    <scope>NUCLEOTIDE SEQUENCE [LARGE SCALE GENOMIC DNA]</scope>
    <source>
        <strain evidence="1 2">KCCM 42265</strain>
    </source>
</reference>
<organism evidence="1 2">
    <name type="scientific">Costertonia aggregata</name>
    <dbReference type="NCBI Taxonomy" id="343403"/>
    <lineage>
        <taxon>Bacteria</taxon>
        <taxon>Pseudomonadati</taxon>
        <taxon>Bacteroidota</taxon>
        <taxon>Flavobacteriia</taxon>
        <taxon>Flavobacteriales</taxon>
        <taxon>Flavobacteriaceae</taxon>
        <taxon>Costertonia</taxon>
    </lineage>
</organism>
<dbReference type="InterPro" id="IPR010404">
    <property type="entry name" value="CpcT/CpeT"/>
</dbReference>
<dbReference type="Gene3D" id="2.40.128.590">
    <property type="entry name" value="CpcT/CpeT domain"/>
    <property type="match status" value="1"/>
</dbReference>
<dbReference type="Proteomes" id="UP000509302">
    <property type="component" value="Chromosome"/>
</dbReference>
<evidence type="ECO:0000313" key="2">
    <source>
        <dbReference type="Proteomes" id="UP000509302"/>
    </source>
</evidence>
<proteinExistence type="predicted"/>
<dbReference type="Pfam" id="PF06206">
    <property type="entry name" value="CpeT"/>
    <property type="match status" value="1"/>
</dbReference>
<protein>
    <submittedName>
        <fullName evidence="1">Uncharacterized protein</fullName>
    </submittedName>
</protein>
<evidence type="ECO:0000313" key="1">
    <source>
        <dbReference type="EMBL" id="QLG45024.1"/>
    </source>
</evidence>